<name>G4NRT3_BACS4</name>
<feature type="domain" description="AMP-binding enzyme C-terminal" evidence="4">
    <location>
        <begin position="395"/>
        <end position="466"/>
    </location>
</feature>
<reference evidence="5 6" key="1">
    <citation type="journal article" date="2012" name="J. Bacteriol.">
        <title>Whole-genome sequences of Bacillus subtilis and close relatives.</title>
        <authorList>
            <person name="Earl A.M."/>
            <person name="Eppinger M."/>
            <person name="Fricke W.F."/>
            <person name="Rosovitz M.J."/>
            <person name="Rasko D.A."/>
            <person name="Daugherty S."/>
            <person name="Losick R."/>
            <person name="Kolter R."/>
            <person name="Ravel J."/>
        </authorList>
    </citation>
    <scope>NUCLEOTIDE SEQUENCE [LARGE SCALE GENOMIC DNA]</scope>
    <source>
        <strain evidence="6">DSM 15029 / JCM 12233 / NBRC 101239 / NRRL B-23049 / TU-B-10</strain>
    </source>
</reference>
<organism evidence="5 6">
    <name type="scientific">Bacillus spizizenii (strain DSM 15029 / JCM 12233 / NBRC 101239 / NRRL B-23049 / TU-B-10)</name>
    <name type="common">Bacillus subtilis subsp. spizizenii</name>
    <dbReference type="NCBI Taxonomy" id="1052585"/>
    <lineage>
        <taxon>Bacteria</taxon>
        <taxon>Bacillati</taxon>
        <taxon>Bacillota</taxon>
        <taxon>Bacilli</taxon>
        <taxon>Bacillales</taxon>
        <taxon>Bacillaceae</taxon>
        <taxon>Bacillus</taxon>
    </lineage>
</organism>
<dbReference type="Pfam" id="PF13193">
    <property type="entry name" value="AMP-binding_C"/>
    <property type="match status" value="1"/>
</dbReference>
<evidence type="ECO:0000256" key="1">
    <source>
        <dbReference type="ARBA" id="ARBA00006432"/>
    </source>
</evidence>
<dbReference type="SUPFAM" id="SSF56801">
    <property type="entry name" value="Acetyl-CoA synthetase-like"/>
    <property type="match status" value="1"/>
</dbReference>
<protein>
    <submittedName>
        <fullName evidence="5">Acyl-CoA synthase</fullName>
    </submittedName>
</protein>
<dbReference type="InterPro" id="IPR020845">
    <property type="entry name" value="AMP-binding_CS"/>
</dbReference>
<dbReference type="NCBIfam" id="NF005797">
    <property type="entry name" value="PRK07638.1"/>
    <property type="match status" value="1"/>
</dbReference>
<dbReference type="STRING" id="1052585.GYO_1338"/>
<dbReference type="KEGG" id="bst:GYO_1338"/>
<keyword evidence="6" id="KW-1185">Reference proteome</keyword>
<evidence type="ECO:0000256" key="2">
    <source>
        <dbReference type="ARBA" id="ARBA00022598"/>
    </source>
</evidence>
<dbReference type="PANTHER" id="PTHR43201">
    <property type="entry name" value="ACYL-COA SYNTHETASE"/>
    <property type="match status" value="1"/>
</dbReference>
<dbReference type="GO" id="GO:0031956">
    <property type="term" value="F:medium-chain fatty acid-CoA ligase activity"/>
    <property type="evidence" value="ECO:0007669"/>
    <property type="project" value="TreeGrafter"/>
</dbReference>
<evidence type="ECO:0000259" key="4">
    <source>
        <dbReference type="Pfam" id="PF13193"/>
    </source>
</evidence>
<evidence type="ECO:0000259" key="3">
    <source>
        <dbReference type="Pfam" id="PF00501"/>
    </source>
</evidence>
<dbReference type="InterPro" id="IPR045851">
    <property type="entry name" value="AMP-bd_C_sf"/>
</dbReference>
<dbReference type="InterPro" id="IPR025110">
    <property type="entry name" value="AMP-bd_C"/>
</dbReference>
<evidence type="ECO:0000313" key="5">
    <source>
        <dbReference type="EMBL" id="AEP85993.1"/>
    </source>
</evidence>
<keyword evidence="2" id="KW-0436">Ligase</keyword>
<dbReference type="AlphaFoldDB" id="G4NRT3"/>
<dbReference type="PROSITE" id="PS00455">
    <property type="entry name" value="AMP_BINDING"/>
    <property type="match status" value="1"/>
</dbReference>
<dbReference type="RefSeq" id="WP_014113273.1">
    <property type="nucleotide sequence ID" value="NC_016047.1"/>
</dbReference>
<comment type="similarity">
    <text evidence="1">Belongs to the ATP-dependent AMP-binding enzyme family.</text>
</comment>
<dbReference type="EMBL" id="CP002905">
    <property type="protein sequence ID" value="AEP85993.1"/>
    <property type="molecule type" value="Genomic_DNA"/>
</dbReference>
<dbReference type="Gene3D" id="3.30.300.30">
    <property type="match status" value="1"/>
</dbReference>
<dbReference type="Proteomes" id="UP000002651">
    <property type="component" value="Chromosome"/>
</dbReference>
<feature type="domain" description="AMP-dependent synthetase/ligase" evidence="3">
    <location>
        <begin position="11"/>
        <end position="348"/>
    </location>
</feature>
<dbReference type="HOGENOM" id="CLU_000022_59_0_9"/>
<dbReference type="Gene3D" id="3.40.50.12780">
    <property type="entry name" value="N-terminal domain of ligase-like"/>
    <property type="match status" value="1"/>
</dbReference>
<dbReference type="PANTHER" id="PTHR43201:SF5">
    <property type="entry name" value="MEDIUM-CHAIN ACYL-COA LIGASE ACSF2, MITOCHONDRIAL"/>
    <property type="match status" value="1"/>
</dbReference>
<dbReference type="InterPro" id="IPR000873">
    <property type="entry name" value="AMP-dep_synth/lig_dom"/>
</dbReference>
<proteinExistence type="inferred from homology"/>
<dbReference type="InterPro" id="IPR042099">
    <property type="entry name" value="ANL_N_sf"/>
</dbReference>
<dbReference type="CDD" id="cd17633">
    <property type="entry name" value="AFD_YhfT-like"/>
    <property type="match status" value="1"/>
</dbReference>
<dbReference type="GeneID" id="11238927"/>
<dbReference type="GO" id="GO:0006631">
    <property type="term" value="P:fatty acid metabolic process"/>
    <property type="evidence" value="ECO:0007669"/>
    <property type="project" value="TreeGrafter"/>
</dbReference>
<sequence length="481" mass="53042">MTITHTYSSIAEKSPGRVAIQTESEQITYRDWAQLVSQTANWLRSRPQPSMSNRVAILLPNSLAFLQLFAGAAAAGCTAVPIDTRWSAAECKERLSISDADLVITSAFFKNKLTDSKTHVVLLDHCMADISEASAALLPTINPEHPFYMGFTSGSTGKPKAFTRSHRSWMESFTCTETDFSISSDDKVLIPGTLMSSHFLYGAVSTLFLGGTVCLLKKFSPVQTKEWLSRESISVLYTVPTMTDALTRVTAFPNSPIKIISSGADWPEESKKKLAATWPHLKLYDFYGTSELSFVTYSTPEDSKRKPHSAGRPFHNVQIEIRNAAGERCQPGEIGKIFVKSPMRFSGYVNGSAPHESGWMTVDDMGCIDEDGFLYISGRENGMIVYGGLNIFPEEVERVLLSCAEVENAAVVGIPDEYWGEIAVAVVHGNTDARKLKAWCKQKLAAYKIPKKWVFTDSLPETSSGKIARSSVRKWLEEGAV</sequence>
<accession>G4NRT3</accession>
<gene>
    <name evidence="5" type="ordered locus">GYO_1338</name>
</gene>
<evidence type="ECO:0000313" key="6">
    <source>
        <dbReference type="Proteomes" id="UP000002651"/>
    </source>
</evidence>
<dbReference type="Pfam" id="PF00501">
    <property type="entry name" value="AMP-binding"/>
    <property type="match status" value="1"/>
</dbReference>